<dbReference type="Gene3D" id="1.25.40.10">
    <property type="entry name" value="Tetratricopeptide repeat domain"/>
    <property type="match status" value="1"/>
</dbReference>
<organism evidence="1 2">
    <name type="scientific">Allokutzneria multivorans</name>
    <dbReference type="NCBI Taxonomy" id="1142134"/>
    <lineage>
        <taxon>Bacteria</taxon>
        <taxon>Bacillati</taxon>
        <taxon>Actinomycetota</taxon>
        <taxon>Actinomycetes</taxon>
        <taxon>Pseudonocardiales</taxon>
        <taxon>Pseudonocardiaceae</taxon>
        <taxon>Allokutzneria</taxon>
    </lineage>
</organism>
<comment type="caution">
    <text evidence="1">The sequence shown here is derived from an EMBL/GenBank/DDBJ whole genome shotgun (WGS) entry which is preliminary data.</text>
</comment>
<dbReference type="Proteomes" id="UP001501747">
    <property type="component" value="Unassembled WGS sequence"/>
</dbReference>
<evidence type="ECO:0000313" key="1">
    <source>
        <dbReference type="EMBL" id="GAA3985933.1"/>
    </source>
</evidence>
<dbReference type="SUPFAM" id="SSF48452">
    <property type="entry name" value="TPR-like"/>
    <property type="match status" value="1"/>
</dbReference>
<dbReference type="EMBL" id="BAABAL010000002">
    <property type="protein sequence ID" value="GAA3985933.1"/>
    <property type="molecule type" value="Genomic_DNA"/>
</dbReference>
<evidence type="ECO:0000313" key="2">
    <source>
        <dbReference type="Proteomes" id="UP001501747"/>
    </source>
</evidence>
<dbReference type="PRINTS" id="PR00364">
    <property type="entry name" value="DISEASERSIST"/>
</dbReference>
<gene>
    <name evidence="1" type="ORF">GCM10022247_00450</name>
</gene>
<evidence type="ECO:0008006" key="3">
    <source>
        <dbReference type="Google" id="ProtNLM"/>
    </source>
</evidence>
<dbReference type="InterPro" id="IPR011990">
    <property type="entry name" value="TPR-like_helical_dom_sf"/>
</dbReference>
<name>A0ABP7QPC0_9PSEU</name>
<dbReference type="SUPFAM" id="SSF52540">
    <property type="entry name" value="P-loop containing nucleoside triphosphate hydrolases"/>
    <property type="match status" value="1"/>
</dbReference>
<keyword evidence="2" id="KW-1185">Reference proteome</keyword>
<reference evidence="2" key="1">
    <citation type="journal article" date="2019" name="Int. J. Syst. Evol. Microbiol.">
        <title>The Global Catalogue of Microorganisms (GCM) 10K type strain sequencing project: providing services to taxonomists for standard genome sequencing and annotation.</title>
        <authorList>
            <consortium name="The Broad Institute Genomics Platform"/>
            <consortium name="The Broad Institute Genome Sequencing Center for Infectious Disease"/>
            <person name="Wu L."/>
            <person name="Ma J."/>
        </authorList>
    </citation>
    <scope>NUCLEOTIDE SEQUENCE [LARGE SCALE GENOMIC DNA]</scope>
    <source>
        <strain evidence="2">JCM 17342</strain>
    </source>
</reference>
<protein>
    <recommendedName>
        <fullName evidence="3">Tetratricopeptide repeat protein</fullName>
    </recommendedName>
</protein>
<dbReference type="InterPro" id="IPR027417">
    <property type="entry name" value="P-loop_NTPase"/>
</dbReference>
<accession>A0ABP7QPC0</accession>
<proteinExistence type="predicted"/>
<dbReference type="Gene3D" id="3.40.50.300">
    <property type="entry name" value="P-loop containing nucleotide triphosphate hydrolases"/>
    <property type="match status" value="1"/>
</dbReference>
<sequence>MNREAERAWFRSHLQAPREDAPFVALVSGPQGCGKTALLVECATEADVDAVLFADFDDYRHDEVVDYGSVLGDLLVQLGIGREWVAPSLPARRDQYRKGGAHQRVLLVLDNVKLHDDISSLIPGSARSAVLVASHWQLDHVLSRGAESLSLTALSPEHALRLLAWFCPQERLDSEPDAVAELIARCGRLPLLLRTMGARLRKHPAHEIARLVRALDGGKLFVDLFDVPYSQLSGEARRLYELLPLHPGSAWTEDSAQALLGASAADPLDEQVEASLVIEDHTGRYRFLGPVREHASRVSANLSQADRDAATHRLARFFASRAQFADRAGKDRLRLTEVTGTNPFRSAVAGLDWLESERTTLVGIAAVALRHGWFEPVVAIAESMFALHMNRPHQVVWEELDALGLEAARRRGDREAEARMLSQRARFDLDHGDHDAALARIEEARALAETSTNERLQGSVWELTGRVLFERGEYEASQHAYERFLDIAKGIGPAPQAIATHYLGRLAALDGRTEEASHLLRAALPLARQGEGDPRTEARVMESLSEVDGDPRPWLLKAVEIYRSRGMLKYEAGVLVRLIALAESRGDTASVRAHLERLLEVYEASKHPDVASLRSRLDES</sequence>